<dbReference type="CDD" id="cd00156">
    <property type="entry name" value="REC"/>
    <property type="match status" value="1"/>
</dbReference>
<dbReference type="Gene3D" id="3.30.565.10">
    <property type="entry name" value="Histidine kinase-like ATPase, C-terminal domain"/>
    <property type="match status" value="1"/>
</dbReference>
<dbReference type="InterPro" id="IPR011006">
    <property type="entry name" value="CheY-like_superfamily"/>
</dbReference>
<dbReference type="Proteomes" id="UP001596414">
    <property type="component" value="Unassembled WGS sequence"/>
</dbReference>
<dbReference type="SUPFAM" id="SSF55874">
    <property type="entry name" value="ATPase domain of HSP90 chaperone/DNA topoisomerase II/histidine kinase"/>
    <property type="match status" value="1"/>
</dbReference>
<organism evidence="5 6">
    <name type="scientific">Halovenus rubra</name>
    <dbReference type="NCBI Taxonomy" id="869890"/>
    <lineage>
        <taxon>Archaea</taxon>
        <taxon>Methanobacteriati</taxon>
        <taxon>Methanobacteriota</taxon>
        <taxon>Stenosarchaea group</taxon>
        <taxon>Halobacteria</taxon>
        <taxon>Halobacteriales</taxon>
        <taxon>Haloarculaceae</taxon>
        <taxon>Halovenus</taxon>
    </lineage>
</organism>
<dbReference type="Gene3D" id="3.40.50.2300">
    <property type="match status" value="1"/>
</dbReference>
<dbReference type="AlphaFoldDB" id="A0ABD5X769"/>
<dbReference type="InterPro" id="IPR003594">
    <property type="entry name" value="HATPase_dom"/>
</dbReference>
<dbReference type="Pfam" id="PF00072">
    <property type="entry name" value="Response_reg"/>
    <property type="match status" value="1"/>
</dbReference>
<dbReference type="SUPFAM" id="SSF52172">
    <property type="entry name" value="CheY-like"/>
    <property type="match status" value="1"/>
</dbReference>
<evidence type="ECO:0000256" key="1">
    <source>
        <dbReference type="ARBA" id="ARBA00022553"/>
    </source>
</evidence>
<protein>
    <submittedName>
        <fullName evidence="5">ATP-binding protein</fullName>
    </submittedName>
</protein>
<dbReference type="InterPro" id="IPR036890">
    <property type="entry name" value="HATPase_C_sf"/>
</dbReference>
<feature type="domain" description="Response regulatory" evidence="4">
    <location>
        <begin position="13"/>
        <end position="134"/>
    </location>
</feature>
<reference evidence="5 6" key="1">
    <citation type="journal article" date="2014" name="Int. J. Syst. Evol. Microbiol.">
        <title>Complete genome sequence of Corynebacterium casei LMG S-19264T (=DSM 44701T), isolated from a smear-ripened cheese.</title>
        <authorList>
            <consortium name="US DOE Joint Genome Institute (JGI-PGF)"/>
            <person name="Walter F."/>
            <person name="Albersmeier A."/>
            <person name="Kalinowski J."/>
            <person name="Ruckert C."/>
        </authorList>
    </citation>
    <scope>NUCLEOTIDE SEQUENCE [LARGE SCALE GENOMIC DNA]</scope>
    <source>
        <strain evidence="5 6">CGMCC 4.7215</strain>
    </source>
</reference>
<evidence type="ECO:0000259" key="3">
    <source>
        <dbReference type="PROSITE" id="PS50109"/>
    </source>
</evidence>
<comment type="caution">
    <text evidence="5">The sequence shown here is derived from an EMBL/GenBank/DDBJ whole genome shotgun (WGS) entry which is preliminary data.</text>
</comment>
<dbReference type="PANTHER" id="PTHR43547:SF10">
    <property type="entry name" value="SENSOR HISTIDINE KINASE DCUS"/>
    <property type="match status" value="1"/>
</dbReference>
<feature type="domain" description="Histidine kinase" evidence="3">
    <location>
        <begin position="157"/>
        <end position="363"/>
    </location>
</feature>
<evidence type="ECO:0000313" key="6">
    <source>
        <dbReference type="Proteomes" id="UP001596414"/>
    </source>
</evidence>
<keyword evidence="5" id="KW-0067">ATP-binding</keyword>
<evidence type="ECO:0000259" key="4">
    <source>
        <dbReference type="PROSITE" id="PS50110"/>
    </source>
</evidence>
<gene>
    <name evidence="5" type="ORF">ACFQJ7_02025</name>
</gene>
<dbReference type="InterPro" id="IPR001789">
    <property type="entry name" value="Sig_transdc_resp-reg_receiver"/>
</dbReference>
<dbReference type="PRINTS" id="PR00344">
    <property type="entry name" value="BCTRLSENSOR"/>
</dbReference>
<dbReference type="InterPro" id="IPR005467">
    <property type="entry name" value="His_kinase_dom"/>
</dbReference>
<dbReference type="EMBL" id="JBHSZQ010000002">
    <property type="protein sequence ID" value="MFC7124818.1"/>
    <property type="molecule type" value="Genomic_DNA"/>
</dbReference>
<dbReference type="SMART" id="SM00448">
    <property type="entry name" value="REC"/>
    <property type="match status" value="1"/>
</dbReference>
<dbReference type="CDD" id="cd00075">
    <property type="entry name" value="HATPase"/>
    <property type="match status" value="1"/>
</dbReference>
<dbReference type="SMART" id="SM00387">
    <property type="entry name" value="HATPase_c"/>
    <property type="match status" value="1"/>
</dbReference>
<proteinExistence type="predicted"/>
<dbReference type="PROSITE" id="PS50109">
    <property type="entry name" value="HIS_KIN"/>
    <property type="match status" value="1"/>
</dbReference>
<dbReference type="GO" id="GO:0005524">
    <property type="term" value="F:ATP binding"/>
    <property type="evidence" value="ECO:0007669"/>
    <property type="project" value="UniProtKB-KW"/>
</dbReference>
<name>A0ABD5X769_9EURY</name>
<dbReference type="PROSITE" id="PS50110">
    <property type="entry name" value="RESPONSE_REGULATORY"/>
    <property type="match status" value="1"/>
</dbReference>
<accession>A0ABD5X769</accession>
<sequence>MSGSPSHNLSVADVLLVEDNDDDALFVRRDLEQGVEYAFVDEIELTRANSLAEAIDICSGSNFDAVFLDLGLPDSNGTETVDRFAEEGFDVPVIILTGLQDNEVALEAIQSGAQDYLVKSDTTPKTIVRTMRHAIERKRNERQVRRQRDQMEFFNNILRHDLLNGMEVIQVHSRMLADDLEGEHGENAETVLNWSENIVDLTQKVRNVLDTLTEEETPDIHKVVVADIVTELVDEAEAMRNGVSVSIDCASDIQVLADDLLLDVLRNLLVNAVEHTKPDPVSVEIAAERQGDTVEIVVADDGPGIPKERKEAIFNRGESGESSSGTGFGLFFVDLMVDTYGGAVHVEDNDPEGARFVLELDAA</sequence>
<dbReference type="Pfam" id="PF02518">
    <property type="entry name" value="HATPase_c"/>
    <property type="match status" value="1"/>
</dbReference>
<dbReference type="RefSeq" id="WP_267638403.1">
    <property type="nucleotide sequence ID" value="NZ_JAODIY010000013.1"/>
</dbReference>
<feature type="modified residue" description="4-aspartylphosphate" evidence="2">
    <location>
        <position position="69"/>
    </location>
</feature>
<evidence type="ECO:0000256" key="2">
    <source>
        <dbReference type="PROSITE-ProRule" id="PRU00169"/>
    </source>
</evidence>
<dbReference type="PANTHER" id="PTHR43547">
    <property type="entry name" value="TWO-COMPONENT HISTIDINE KINASE"/>
    <property type="match status" value="1"/>
</dbReference>
<dbReference type="InterPro" id="IPR004358">
    <property type="entry name" value="Sig_transdc_His_kin-like_C"/>
</dbReference>
<keyword evidence="5" id="KW-0547">Nucleotide-binding</keyword>
<keyword evidence="1 2" id="KW-0597">Phosphoprotein</keyword>
<evidence type="ECO:0000313" key="5">
    <source>
        <dbReference type="EMBL" id="MFC7124818.1"/>
    </source>
</evidence>